<evidence type="ECO:0000313" key="2">
    <source>
        <dbReference type="EMBL" id="QDZ19668.1"/>
    </source>
</evidence>
<protein>
    <submittedName>
        <fullName evidence="2">Pyridine nucleotide-disulfide oxidoreductase</fullName>
    </submittedName>
</protein>
<organism evidence="2 3">
    <name type="scientific">Chloropicon primus</name>
    <dbReference type="NCBI Taxonomy" id="1764295"/>
    <lineage>
        <taxon>Eukaryota</taxon>
        <taxon>Viridiplantae</taxon>
        <taxon>Chlorophyta</taxon>
        <taxon>Chloropicophyceae</taxon>
        <taxon>Chloropicales</taxon>
        <taxon>Chloropicaceae</taxon>
        <taxon>Chloropicon</taxon>
    </lineage>
</organism>
<name>A0A5B8MG72_9CHLO</name>
<dbReference type="SUPFAM" id="SSF51905">
    <property type="entry name" value="FAD/NAD(P)-binding domain"/>
    <property type="match status" value="1"/>
</dbReference>
<dbReference type="OrthoDB" id="40896at2759"/>
<accession>A0A5B8MG72</accession>
<keyword evidence="3" id="KW-1185">Reference proteome</keyword>
<dbReference type="InterPro" id="IPR036188">
    <property type="entry name" value="FAD/NAD-bd_sf"/>
</dbReference>
<dbReference type="EMBL" id="CP031036">
    <property type="protein sequence ID" value="QDZ19668.1"/>
    <property type="molecule type" value="Genomic_DNA"/>
</dbReference>
<sequence length="535" mass="60615">MGATTSLCGLLGSRREPLGGDAVAPEREICCDYLVVGAGASSLAFVDTLVEEMPSVRVCIVEKREAPGGHWNDAYDFVRLHQPSLFYGLPSRQLEGNWLLSFLKFQKPWFHRATKQEILRHYRAGVRSWSRAGRAQFYGNCEYDFARTPKSADGTHYFTSLDTGEEYSVKVSKKLVNGVEYEPLIPSKCPLPFPVDKEVTVLTPNDLPATRKRHPHYVVLGCGKTGMDTVIYLQRKLGVDPKDITLLVPNDVWIYDRYPRVPSRGPWDFVHKYLECDGDFPRTCLAMEAQGLFLRFDETRMPTVLRHPIIDKKELALLRRVNMVRRGRVSSIKLGVGKRSILLKFGSDYLPMTFRENTAFVNCCSPGPFNGHRASLNSEDVDIFDSKSLITLYIIFTPPASLPSSAIAFLEAGLQKGTIDLEFGRDLLEDSSLEPTEVLRRLFHPWPIMSKNLKGVVNPILNMALFLALAHRDCREVLRWLRSSRLSLFSMPMYKSGLWDAVNMMLEKKGNLGLTDKEERILRKLVAKLEPLRAV</sequence>
<dbReference type="AlphaFoldDB" id="A0A5B8MG72"/>
<proteinExistence type="predicted"/>
<gene>
    <name evidence="2" type="ORF">A3770_03p21860</name>
    <name evidence="1" type="ORF">CPRI1469_LOCUS8509</name>
</gene>
<dbReference type="EMBL" id="HBHL01012937">
    <property type="protein sequence ID" value="CAD9719643.1"/>
    <property type="molecule type" value="Transcribed_RNA"/>
</dbReference>
<dbReference type="Pfam" id="PF13450">
    <property type="entry name" value="NAD_binding_8"/>
    <property type="match status" value="1"/>
</dbReference>
<reference evidence="2 3" key="1">
    <citation type="submission" date="2018-07" db="EMBL/GenBank/DDBJ databases">
        <title>The complete nuclear genome of the prasinophyte Chloropicon primus (CCMP1205).</title>
        <authorList>
            <person name="Pombert J.-F."/>
            <person name="Otis C."/>
            <person name="Turmel M."/>
            <person name="Lemieux C."/>
        </authorList>
    </citation>
    <scope>NUCLEOTIDE SEQUENCE [LARGE SCALE GENOMIC DNA]</scope>
    <source>
        <strain evidence="2 3">CCMP1205</strain>
    </source>
</reference>
<evidence type="ECO:0000313" key="3">
    <source>
        <dbReference type="Proteomes" id="UP000316726"/>
    </source>
</evidence>
<evidence type="ECO:0000313" key="1">
    <source>
        <dbReference type="EMBL" id="CAD9719643.1"/>
    </source>
</evidence>
<dbReference type="Gene3D" id="3.50.50.60">
    <property type="entry name" value="FAD/NAD(P)-binding domain"/>
    <property type="match status" value="1"/>
</dbReference>
<reference evidence="1" key="2">
    <citation type="submission" date="2021-01" db="EMBL/GenBank/DDBJ databases">
        <authorList>
            <person name="Corre E."/>
            <person name="Pelletier E."/>
            <person name="Niang G."/>
            <person name="Scheremetjew M."/>
            <person name="Finn R."/>
            <person name="Kale V."/>
            <person name="Holt S."/>
            <person name="Cochrane G."/>
            <person name="Meng A."/>
            <person name="Brown T."/>
            <person name="Cohen L."/>
        </authorList>
    </citation>
    <scope>NUCLEOTIDE SEQUENCE</scope>
    <source>
        <strain evidence="1">CCMP1205</strain>
    </source>
</reference>
<dbReference type="Proteomes" id="UP000316726">
    <property type="component" value="Chromosome 3"/>
</dbReference>